<comment type="caution">
    <text evidence="4">The sequence shown here is derived from an EMBL/GenBank/DDBJ whole genome shotgun (WGS) entry which is preliminary data.</text>
</comment>
<dbReference type="PANTHER" id="PTHR32194:SF0">
    <property type="entry name" value="ATP-DEPENDENT PROTEASE SUBUNIT HSLV"/>
    <property type="match status" value="1"/>
</dbReference>
<dbReference type="InterPro" id="IPR023333">
    <property type="entry name" value="Proteasome_suB-type"/>
</dbReference>
<dbReference type="Gene3D" id="3.60.20.10">
    <property type="entry name" value="Glutamine Phosphoribosylpyrophosphate, subunit 1, domain 1"/>
    <property type="match status" value="1"/>
</dbReference>
<dbReference type="GO" id="GO:0005839">
    <property type="term" value="C:proteasome core complex"/>
    <property type="evidence" value="ECO:0007669"/>
    <property type="project" value="InterPro"/>
</dbReference>
<dbReference type="InterPro" id="IPR029055">
    <property type="entry name" value="Ntn_hydrolases_N"/>
</dbReference>
<dbReference type="GO" id="GO:0005737">
    <property type="term" value="C:cytoplasm"/>
    <property type="evidence" value="ECO:0007669"/>
    <property type="project" value="TreeGrafter"/>
</dbReference>
<keyword evidence="2" id="KW-0645">Protease</keyword>
<evidence type="ECO:0000256" key="3">
    <source>
        <dbReference type="ARBA" id="ARBA00022801"/>
    </source>
</evidence>
<dbReference type="InterPro" id="IPR001353">
    <property type="entry name" value="Proteasome_sua/b"/>
</dbReference>
<evidence type="ECO:0000313" key="4">
    <source>
        <dbReference type="EMBL" id="EMA64269.1"/>
    </source>
</evidence>
<dbReference type="GO" id="GO:0004175">
    <property type="term" value="F:endopeptidase activity"/>
    <property type="evidence" value="ECO:0007669"/>
    <property type="project" value="UniProtKB-ARBA"/>
</dbReference>
<evidence type="ECO:0000256" key="2">
    <source>
        <dbReference type="ARBA" id="ARBA00022670"/>
    </source>
</evidence>
<keyword evidence="3" id="KW-0378">Hydrolase</keyword>
<keyword evidence="5" id="KW-1185">Reference proteome</keyword>
<gene>
    <name evidence="4" type="ORF">C469_01165</name>
</gene>
<evidence type="ECO:0000256" key="1">
    <source>
        <dbReference type="ARBA" id="ARBA00022490"/>
    </source>
</evidence>
<dbReference type="PATRIC" id="fig|1227482.3.peg.236"/>
<dbReference type="Proteomes" id="UP000011650">
    <property type="component" value="Unassembled WGS sequence"/>
</dbReference>
<accession>M0P3Z1</accession>
<dbReference type="OrthoDB" id="331366at2157"/>
<sequence length="198" mass="20474">MSIVVAVETSTGVAIAGDTRIVDGEAVSSHQFRRVFDLGGVGVGVGGESGAVQQFRQRFETALRERGPERDDSLDVDAAARLAARVTRRAGVDAVVAARADGGAAGLRHVAADGRVLDSDEVALGTGSRIVLGLPEALAPEASTPGEATDDPAAVARNALETAIERDVDTGGELDVWSLGSADRTERGVRRFESEAKP</sequence>
<keyword evidence="1" id="KW-0963">Cytoplasm</keyword>
<dbReference type="Pfam" id="PF00227">
    <property type="entry name" value="Proteasome"/>
    <property type="match status" value="1"/>
</dbReference>
<keyword evidence="4" id="KW-0647">Proteasome</keyword>
<dbReference type="SUPFAM" id="SSF56235">
    <property type="entry name" value="N-terminal nucleophile aminohydrolases (Ntn hydrolases)"/>
    <property type="match status" value="1"/>
</dbReference>
<proteinExistence type="predicted"/>
<organism evidence="4 5">
    <name type="scientific">Halorubrum lipolyticum DSM 21995</name>
    <dbReference type="NCBI Taxonomy" id="1227482"/>
    <lineage>
        <taxon>Archaea</taxon>
        <taxon>Methanobacteriati</taxon>
        <taxon>Methanobacteriota</taxon>
        <taxon>Stenosarchaea group</taxon>
        <taxon>Halobacteria</taxon>
        <taxon>Halobacteriales</taxon>
        <taxon>Haloferacaceae</taxon>
        <taxon>Halorubrum</taxon>
    </lineage>
</organism>
<reference evidence="4 5" key="1">
    <citation type="journal article" date="2014" name="PLoS Genet.">
        <title>Phylogenetically driven sequencing of extremely halophilic archaea reveals strategies for static and dynamic osmo-response.</title>
        <authorList>
            <person name="Becker E.A."/>
            <person name="Seitzer P.M."/>
            <person name="Tritt A."/>
            <person name="Larsen D."/>
            <person name="Krusor M."/>
            <person name="Yao A.I."/>
            <person name="Wu D."/>
            <person name="Madern D."/>
            <person name="Eisen J.A."/>
            <person name="Darling A.E."/>
            <person name="Facciotti M.T."/>
        </authorList>
    </citation>
    <scope>NUCLEOTIDE SEQUENCE [LARGE SCALE GENOMIC DNA]</scope>
    <source>
        <strain evidence="4 5">DSM 21995</strain>
    </source>
</reference>
<dbReference type="GO" id="GO:0051603">
    <property type="term" value="P:proteolysis involved in protein catabolic process"/>
    <property type="evidence" value="ECO:0007669"/>
    <property type="project" value="InterPro"/>
</dbReference>
<dbReference type="STRING" id="1227482.C469_01165"/>
<name>M0P3Z1_9EURY</name>
<dbReference type="PANTHER" id="PTHR32194">
    <property type="entry name" value="METALLOPROTEASE TLDD"/>
    <property type="match status" value="1"/>
</dbReference>
<dbReference type="EMBL" id="AOJG01000003">
    <property type="protein sequence ID" value="EMA64269.1"/>
    <property type="molecule type" value="Genomic_DNA"/>
</dbReference>
<dbReference type="AlphaFoldDB" id="M0P3Z1"/>
<protein>
    <submittedName>
        <fullName evidence="4">20S proteasome A and B subunits</fullName>
    </submittedName>
</protein>
<evidence type="ECO:0000313" key="5">
    <source>
        <dbReference type="Proteomes" id="UP000011650"/>
    </source>
</evidence>
<dbReference type="RefSeq" id="WP_008003078.1">
    <property type="nucleotide sequence ID" value="NZ_AOJG01000003.1"/>
</dbReference>